<dbReference type="GeneID" id="36301535"/>
<sequence>MPHRSVTVDESLLRRMARDATVYSLTRPVAIVMWVALAAGLVLSVFTLNDLLSRGAEVSTIVAWLPAVTVALGAYAVILTTSSARKAVRAAMPVESVVWVALDEDRLQLGSDRRRSEIPYRTFQSLRVGRDAVIFKVRDASVATAIPRSLFSDEELTMLRTRIS</sequence>
<evidence type="ECO:0000313" key="3">
    <source>
        <dbReference type="Proteomes" id="UP000182126"/>
    </source>
</evidence>
<proteinExistence type="predicted"/>
<dbReference type="EMBL" id="LT629770">
    <property type="protein sequence ID" value="SDS97155.1"/>
    <property type="molecule type" value="Genomic_DNA"/>
</dbReference>
<dbReference type="Proteomes" id="UP000182126">
    <property type="component" value="Chromosome I"/>
</dbReference>
<evidence type="ECO:0000313" key="2">
    <source>
        <dbReference type="EMBL" id="SDS97155.1"/>
    </source>
</evidence>
<name>A0A1H1WJ73_9MICO</name>
<keyword evidence="1" id="KW-0812">Transmembrane</keyword>
<dbReference type="RefSeq" id="WP_060923135.1">
    <property type="nucleotide sequence ID" value="NZ_CBDRLI010000012.1"/>
</dbReference>
<reference evidence="2 3" key="1">
    <citation type="submission" date="2016-10" db="EMBL/GenBank/DDBJ databases">
        <authorList>
            <person name="de Groot N.N."/>
        </authorList>
    </citation>
    <scope>NUCLEOTIDE SEQUENCE [LARGE SCALE GENOMIC DNA]</scope>
    <source>
        <strain evidence="2 3">DSM 15019</strain>
    </source>
</reference>
<protein>
    <recommendedName>
        <fullName evidence="4">YcxB-like protein</fullName>
    </recommendedName>
</protein>
<keyword evidence="1" id="KW-1133">Transmembrane helix</keyword>
<keyword evidence="1" id="KW-0472">Membrane</keyword>
<evidence type="ECO:0000256" key="1">
    <source>
        <dbReference type="SAM" id="Phobius"/>
    </source>
</evidence>
<gene>
    <name evidence="2" type="ORF">SAMN04489809_3159</name>
</gene>
<feature type="transmembrane region" description="Helical" evidence="1">
    <location>
        <begin position="21"/>
        <end position="46"/>
    </location>
</feature>
<evidence type="ECO:0008006" key="4">
    <source>
        <dbReference type="Google" id="ProtNLM"/>
    </source>
</evidence>
<accession>A0A1H1WJ73</accession>
<feature type="transmembrane region" description="Helical" evidence="1">
    <location>
        <begin position="58"/>
        <end position="79"/>
    </location>
</feature>
<dbReference type="AlphaFoldDB" id="A0A1H1WJ73"/>
<organism evidence="2 3">
    <name type="scientific">Microbacterium paraoxydans</name>
    <dbReference type="NCBI Taxonomy" id="199592"/>
    <lineage>
        <taxon>Bacteria</taxon>
        <taxon>Bacillati</taxon>
        <taxon>Actinomycetota</taxon>
        <taxon>Actinomycetes</taxon>
        <taxon>Micrococcales</taxon>
        <taxon>Microbacteriaceae</taxon>
        <taxon>Microbacterium</taxon>
    </lineage>
</organism>